<evidence type="ECO:0000313" key="3">
    <source>
        <dbReference type="Proteomes" id="UP000444401"/>
    </source>
</evidence>
<comment type="caution">
    <text evidence="2">The sequence shown here is derived from an EMBL/GenBank/DDBJ whole genome shotgun (WGS) entry which is preliminary data.</text>
</comment>
<organism evidence="2 3">
    <name type="scientific">Pelagerythrobacter marinus</name>
    <dbReference type="NCBI Taxonomy" id="538382"/>
    <lineage>
        <taxon>Bacteria</taxon>
        <taxon>Pseudomonadati</taxon>
        <taxon>Pseudomonadota</taxon>
        <taxon>Alphaproteobacteria</taxon>
        <taxon>Sphingomonadales</taxon>
        <taxon>Erythrobacteraceae</taxon>
        <taxon>Pelagerythrobacter</taxon>
    </lineage>
</organism>
<accession>A0ABW9UZ03</accession>
<gene>
    <name evidence="2" type="ORF">GRI72_09355</name>
</gene>
<feature type="region of interest" description="Disordered" evidence="1">
    <location>
        <begin position="249"/>
        <end position="269"/>
    </location>
</feature>
<feature type="compositionally biased region" description="Polar residues" evidence="1">
    <location>
        <begin position="288"/>
        <end position="302"/>
    </location>
</feature>
<feature type="region of interest" description="Disordered" evidence="1">
    <location>
        <begin position="281"/>
        <end position="302"/>
    </location>
</feature>
<sequence length="302" mass="32777">MAGEPITSEMVQEAGIAAHLAADPDALPPEVSELSDQAAIFASNSTNAFMFTGAADADSAATNFGTSLATKAVERMIELEAERRKEDDPASDASMIAEAGARQRDAIAEMQSVTYSNGQFHMFGMDIDEEDMDAVVDETLENIDEIAARHGLDAQQTSQLTTWLMAYRNAETPEQKAEILGQIAEEHPEIAREMADQTQIDPEMRAQNELSADETQNAEINNIEGEVEFRQAALQTANETEVERAELARSGMSNAGNPFADTRSPNAEFNAQALDSVRVADADRVQSEPGQSQSQSVQEFRV</sequence>
<name>A0ABW9UZ03_9SPHN</name>
<dbReference type="Proteomes" id="UP000444401">
    <property type="component" value="Unassembled WGS sequence"/>
</dbReference>
<evidence type="ECO:0000313" key="2">
    <source>
        <dbReference type="EMBL" id="MXO69030.1"/>
    </source>
</evidence>
<protein>
    <submittedName>
        <fullName evidence="2">Uncharacterized protein</fullName>
    </submittedName>
</protein>
<keyword evidence="3" id="KW-1185">Reference proteome</keyword>
<dbReference type="EMBL" id="WTYO01000003">
    <property type="protein sequence ID" value="MXO69030.1"/>
    <property type="molecule type" value="Genomic_DNA"/>
</dbReference>
<dbReference type="RefSeq" id="WP_160733620.1">
    <property type="nucleotide sequence ID" value="NZ_WTYO01000003.1"/>
</dbReference>
<reference evidence="2 3" key="1">
    <citation type="submission" date="2019-12" db="EMBL/GenBank/DDBJ databases">
        <title>Genomic-based taxomic classification of the family Erythrobacteraceae.</title>
        <authorList>
            <person name="Xu L."/>
        </authorList>
    </citation>
    <scope>NUCLEOTIDE SEQUENCE [LARGE SCALE GENOMIC DNA]</scope>
    <source>
        <strain evidence="2 3">H32</strain>
    </source>
</reference>
<proteinExistence type="predicted"/>
<evidence type="ECO:0000256" key="1">
    <source>
        <dbReference type="SAM" id="MobiDB-lite"/>
    </source>
</evidence>